<sequence length="84" mass="9571">MHGLSSFTKDNVKGVLLNLFLGGIDTSANTLNWAMAELARNERVRKKAHDEVRSCVGKKGKVTAEDLDKLHYLRLVIKETWRLY</sequence>
<dbReference type="Proteomes" id="UP001141552">
    <property type="component" value="Unassembled WGS sequence"/>
</dbReference>
<dbReference type="PRINTS" id="PR00463">
    <property type="entry name" value="EP450I"/>
</dbReference>
<dbReference type="PANTHER" id="PTHR47952">
    <property type="entry name" value="TRYPTAMINE 5-HYDROXYLASE"/>
    <property type="match status" value="1"/>
</dbReference>
<evidence type="ECO:0000313" key="1">
    <source>
        <dbReference type="EMBL" id="KAJ4848607.1"/>
    </source>
</evidence>
<organism evidence="1 2">
    <name type="scientific">Turnera subulata</name>
    <dbReference type="NCBI Taxonomy" id="218843"/>
    <lineage>
        <taxon>Eukaryota</taxon>
        <taxon>Viridiplantae</taxon>
        <taxon>Streptophyta</taxon>
        <taxon>Embryophyta</taxon>
        <taxon>Tracheophyta</taxon>
        <taxon>Spermatophyta</taxon>
        <taxon>Magnoliopsida</taxon>
        <taxon>eudicotyledons</taxon>
        <taxon>Gunneridae</taxon>
        <taxon>Pentapetalae</taxon>
        <taxon>rosids</taxon>
        <taxon>fabids</taxon>
        <taxon>Malpighiales</taxon>
        <taxon>Passifloraceae</taxon>
        <taxon>Turnera</taxon>
    </lineage>
</organism>
<keyword evidence="2" id="KW-1185">Reference proteome</keyword>
<reference evidence="1" key="1">
    <citation type="submission" date="2022-02" db="EMBL/GenBank/DDBJ databases">
        <authorList>
            <person name="Henning P.M."/>
            <person name="McCubbin A.G."/>
            <person name="Shore J.S."/>
        </authorList>
    </citation>
    <scope>NUCLEOTIDE SEQUENCE</scope>
    <source>
        <strain evidence="1">F60SS</strain>
        <tissue evidence="1">Leaves</tissue>
    </source>
</reference>
<feature type="non-terminal residue" evidence="1">
    <location>
        <position position="1"/>
    </location>
</feature>
<gene>
    <name evidence="1" type="ORF">Tsubulata_051019</name>
</gene>
<evidence type="ECO:0000313" key="2">
    <source>
        <dbReference type="Proteomes" id="UP001141552"/>
    </source>
</evidence>
<dbReference type="PANTHER" id="PTHR47952:SF1">
    <property type="entry name" value="TRYPTAMINE 5-HYDROXYLASE"/>
    <property type="match status" value="1"/>
</dbReference>
<reference evidence="1" key="2">
    <citation type="journal article" date="2023" name="Plants (Basel)">
        <title>Annotation of the Turnera subulata (Passifloraceae) Draft Genome Reveals the S-Locus Evolved after the Divergence of Turneroideae from Passifloroideae in a Stepwise Manner.</title>
        <authorList>
            <person name="Henning P.M."/>
            <person name="Roalson E.H."/>
            <person name="Mir W."/>
            <person name="McCubbin A.G."/>
            <person name="Shore J.S."/>
        </authorList>
    </citation>
    <scope>NUCLEOTIDE SEQUENCE</scope>
    <source>
        <strain evidence="1">F60SS</strain>
    </source>
</reference>
<dbReference type="AlphaFoldDB" id="A0A9Q0GEY0"/>
<evidence type="ECO:0008006" key="3">
    <source>
        <dbReference type="Google" id="ProtNLM"/>
    </source>
</evidence>
<dbReference type="InterPro" id="IPR036396">
    <property type="entry name" value="Cyt_P450_sf"/>
</dbReference>
<dbReference type="InterPro" id="IPR002401">
    <property type="entry name" value="Cyt_P450_E_grp-I"/>
</dbReference>
<dbReference type="OrthoDB" id="2789670at2759"/>
<dbReference type="PRINTS" id="PR00385">
    <property type="entry name" value="P450"/>
</dbReference>
<dbReference type="Gene3D" id="1.10.630.10">
    <property type="entry name" value="Cytochrome P450"/>
    <property type="match status" value="1"/>
</dbReference>
<name>A0A9Q0GEY0_9ROSI</name>
<dbReference type="GO" id="GO:0004497">
    <property type="term" value="F:monooxygenase activity"/>
    <property type="evidence" value="ECO:0007669"/>
    <property type="project" value="InterPro"/>
</dbReference>
<dbReference type="EMBL" id="JAKUCV010000861">
    <property type="protein sequence ID" value="KAJ4848607.1"/>
    <property type="molecule type" value="Genomic_DNA"/>
</dbReference>
<comment type="caution">
    <text evidence="1">The sequence shown here is derived from an EMBL/GenBank/DDBJ whole genome shotgun (WGS) entry which is preliminary data.</text>
</comment>
<dbReference type="SUPFAM" id="SSF48264">
    <property type="entry name" value="Cytochrome P450"/>
    <property type="match status" value="1"/>
</dbReference>
<dbReference type="InterPro" id="IPR001128">
    <property type="entry name" value="Cyt_P450"/>
</dbReference>
<proteinExistence type="predicted"/>
<dbReference type="GO" id="GO:0016705">
    <property type="term" value="F:oxidoreductase activity, acting on paired donors, with incorporation or reduction of molecular oxygen"/>
    <property type="evidence" value="ECO:0007669"/>
    <property type="project" value="InterPro"/>
</dbReference>
<dbReference type="GO" id="GO:0005506">
    <property type="term" value="F:iron ion binding"/>
    <property type="evidence" value="ECO:0007669"/>
    <property type="project" value="InterPro"/>
</dbReference>
<protein>
    <recommendedName>
        <fullName evidence="3">Cytochrome P450</fullName>
    </recommendedName>
</protein>
<accession>A0A9Q0GEY0</accession>
<dbReference type="Pfam" id="PF00067">
    <property type="entry name" value="p450"/>
    <property type="match status" value="1"/>
</dbReference>
<dbReference type="GO" id="GO:0020037">
    <property type="term" value="F:heme binding"/>
    <property type="evidence" value="ECO:0007669"/>
    <property type="project" value="InterPro"/>
</dbReference>